<dbReference type="AlphaFoldDB" id="A0AAW2IN16"/>
<gene>
    <name evidence="2" type="ORF">Sangu_2885300</name>
</gene>
<feature type="region of interest" description="Disordered" evidence="1">
    <location>
        <begin position="1"/>
        <end position="56"/>
    </location>
</feature>
<comment type="caution">
    <text evidence="2">The sequence shown here is derived from an EMBL/GenBank/DDBJ whole genome shotgun (WGS) entry which is preliminary data.</text>
</comment>
<protein>
    <submittedName>
        <fullName evidence="2">Uncharacterized protein</fullName>
    </submittedName>
</protein>
<feature type="compositionally biased region" description="Basic and acidic residues" evidence="1">
    <location>
        <begin position="1"/>
        <end position="17"/>
    </location>
</feature>
<feature type="compositionally biased region" description="Polar residues" evidence="1">
    <location>
        <begin position="44"/>
        <end position="56"/>
    </location>
</feature>
<accession>A0AAW2IN16</accession>
<organism evidence="2">
    <name type="scientific">Sesamum angustifolium</name>
    <dbReference type="NCBI Taxonomy" id="2727405"/>
    <lineage>
        <taxon>Eukaryota</taxon>
        <taxon>Viridiplantae</taxon>
        <taxon>Streptophyta</taxon>
        <taxon>Embryophyta</taxon>
        <taxon>Tracheophyta</taxon>
        <taxon>Spermatophyta</taxon>
        <taxon>Magnoliopsida</taxon>
        <taxon>eudicotyledons</taxon>
        <taxon>Gunneridae</taxon>
        <taxon>Pentapetalae</taxon>
        <taxon>asterids</taxon>
        <taxon>lamiids</taxon>
        <taxon>Lamiales</taxon>
        <taxon>Pedaliaceae</taxon>
        <taxon>Sesamum</taxon>
    </lineage>
</organism>
<reference evidence="2" key="2">
    <citation type="journal article" date="2024" name="Plant">
        <title>Genomic evolution and insights into agronomic trait innovations of Sesamum species.</title>
        <authorList>
            <person name="Miao H."/>
            <person name="Wang L."/>
            <person name="Qu L."/>
            <person name="Liu H."/>
            <person name="Sun Y."/>
            <person name="Le M."/>
            <person name="Wang Q."/>
            <person name="Wei S."/>
            <person name="Zheng Y."/>
            <person name="Lin W."/>
            <person name="Duan Y."/>
            <person name="Cao H."/>
            <person name="Xiong S."/>
            <person name="Wang X."/>
            <person name="Wei L."/>
            <person name="Li C."/>
            <person name="Ma Q."/>
            <person name="Ju M."/>
            <person name="Zhao R."/>
            <person name="Li G."/>
            <person name="Mu C."/>
            <person name="Tian Q."/>
            <person name="Mei H."/>
            <person name="Zhang T."/>
            <person name="Gao T."/>
            <person name="Zhang H."/>
        </authorList>
    </citation>
    <scope>NUCLEOTIDE SEQUENCE</scope>
    <source>
        <strain evidence="2">G01</strain>
    </source>
</reference>
<sequence length="186" mass="19877">MEEAVTKEKKKEEEKRKLACTVGKSSRSTKRGTDLSPFAGGGNFSQDGSAFQRSNGPRFSGPIGLNRCLIEHSLSTMHSIGLGRGAGQSYSTGPAFTPSCSTCGRQHVGQCWGLDVIPALVITAEVEDKYLRIVPVRLRVLVRVRPEGPKVQAVLGVVTEELIEAEAGAGVEALVTEIVTTLLVRV</sequence>
<proteinExistence type="predicted"/>
<dbReference type="EMBL" id="JACGWK010001717">
    <property type="protein sequence ID" value="KAL0283531.1"/>
    <property type="molecule type" value="Genomic_DNA"/>
</dbReference>
<evidence type="ECO:0000313" key="2">
    <source>
        <dbReference type="EMBL" id="KAL0283531.1"/>
    </source>
</evidence>
<evidence type="ECO:0000256" key="1">
    <source>
        <dbReference type="SAM" id="MobiDB-lite"/>
    </source>
</evidence>
<name>A0AAW2IN16_9LAMI</name>
<reference evidence="2" key="1">
    <citation type="submission" date="2020-06" db="EMBL/GenBank/DDBJ databases">
        <authorList>
            <person name="Li T."/>
            <person name="Hu X."/>
            <person name="Zhang T."/>
            <person name="Song X."/>
            <person name="Zhang H."/>
            <person name="Dai N."/>
            <person name="Sheng W."/>
            <person name="Hou X."/>
            <person name="Wei L."/>
        </authorList>
    </citation>
    <scope>NUCLEOTIDE SEQUENCE</scope>
    <source>
        <strain evidence="2">G01</strain>
        <tissue evidence="2">Leaf</tissue>
    </source>
</reference>